<dbReference type="EMBL" id="LOPU01000029">
    <property type="protein sequence ID" value="KTG09157.1"/>
    <property type="molecule type" value="Genomic_DNA"/>
</dbReference>
<proteinExistence type="predicted"/>
<dbReference type="Pfam" id="PF00583">
    <property type="entry name" value="Acetyltransf_1"/>
    <property type="match status" value="1"/>
</dbReference>
<dbReference type="Gene3D" id="3.40.630.30">
    <property type="match status" value="1"/>
</dbReference>
<evidence type="ECO:0000313" key="4">
    <source>
        <dbReference type="Proteomes" id="UP000054387"/>
    </source>
</evidence>
<dbReference type="OrthoDB" id="350550at2157"/>
<dbReference type="AlphaFoldDB" id="A0A0W1R8K4"/>
<gene>
    <name evidence="3" type="ORF">AUR64_15290</name>
</gene>
<reference evidence="3 4" key="1">
    <citation type="submission" date="2015-12" db="EMBL/GenBank/DDBJ databases">
        <title>Haloprofundus marisrubri gen. nov., sp. nov., an extremely halophilic archaeon isolated from the Discovery deep brine-seawater interface in the Red Sea.</title>
        <authorList>
            <person name="Zhang G."/>
            <person name="Stingl U."/>
            <person name="Rashid M."/>
        </authorList>
    </citation>
    <scope>NUCLEOTIDE SEQUENCE [LARGE SCALE GENOMIC DNA]</scope>
    <source>
        <strain evidence="3 4">SB9</strain>
    </source>
</reference>
<feature type="compositionally biased region" description="Low complexity" evidence="1">
    <location>
        <begin position="187"/>
        <end position="206"/>
    </location>
</feature>
<sequence>MTDLIPLSRRSPALDAAVSLYWDLYSDSERGWESRAEAATQFERHADYPGYRGFAAVEDDEVLGFVYGYTSAPGQFYHDQLAGALGPERTERWLRNCFEFVELAVADDARRRGLATNLHDTVLDGLAHETSVLTTGVDNDAARQLYEREGWETVYDSFELNDGHPMVVMARELPESDAPPLVDAVESTKSTKATETAGTTEMAETTDSAEPPEMAETGSDGRRSGSDD</sequence>
<evidence type="ECO:0000259" key="2">
    <source>
        <dbReference type="PROSITE" id="PS51186"/>
    </source>
</evidence>
<feature type="domain" description="N-acetyltransferase" evidence="2">
    <location>
        <begin position="5"/>
        <end position="174"/>
    </location>
</feature>
<accession>A0A0W1R8K4</accession>
<evidence type="ECO:0000313" key="3">
    <source>
        <dbReference type="EMBL" id="KTG09157.1"/>
    </source>
</evidence>
<comment type="caution">
    <text evidence="3">The sequence shown here is derived from an EMBL/GenBank/DDBJ whole genome shotgun (WGS) entry which is preliminary data.</text>
</comment>
<dbReference type="PROSITE" id="PS51186">
    <property type="entry name" value="GNAT"/>
    <property type="match status" value="1"/>
</dbReference>
<name>A0A0W1R8K4_9EURY</name>
<dbReference type="InterPro" id="IPR000182">
    <property type="entry name" value="GNAT_dom"/>
</dbReference>
<dbReference type="STRING" id="1514971.AUR64_15290"/>
<dbReference type="InterPro" id="IPR016181">
    <property type="entry name" value="Acyl_CoA_acyltransferase"/>
</dbReference>
<dbReference type="CDD" id="cd04301">
    <property type="entry name" value="NAT_SF"/>
    <property type="match status" value="1"/>
</dbReference>
<dbReference type="Proteomes" id="UP000054387">
    <property type="component" value="Unassembled WGS sequence"/>
</dbReference>
<dbReference type="SUPFAM" id="SSF55729">
    <property type="entry name" value="Acyl-CoA N-acyltransferases (Nat)"/>
    <property type="match status" value="1"/>
</dbReference>
<keyword evidence="4" id="KW-1185">Reference proteome</keyword>
<protein>
    <recommendedName>
        <fullName evidence="2">N-acetyltransferase domain-containing protein</fullName>
    </recommendedName>
</protein>
<organism evidence="3 4">
    <name type="scientific">Haloprofundus marisrubri</name>
    <dbReference type="NCBI Taxonomy" id="1514971"/>
    <lineage>
        <taxon>Archaea</taxon>
        <taxon>Methanobacteriati</taxon>
        <taxon>Methanobacteriota</taxon>
        <taxon>Stenosarchaea group</taxon>
        <taxon>Halobacteria</taxon>
        <taxon>Halobacteriales</taxon>
        <taxon>Haloferacaceae</taxon>
        <taxon>Haloprofundus</taxon>
    </lineage>
</organism>
<feature type="compositionally biased region" description="Basic and acidic residues" evidence="1">
    <location>
        <begin position="219"/>
        <end position="228"/>
    </location>
</feature>
<dbReference type="RefSeq" id="WP_058582310.1">
    <property type="nucleotide sequence ID" value="NZ_LOPU01000029.1"/>
</dbReference>
<dbReference type="GO" id="GO:0016747">
    <property type="term" value="F:acyltransferase activity, transferring groups other than amino-acyl groups"/>
    <property type="evidence" value="ECO:0007669"/>
    <property type="project" value="InterPro"/>
</dbReference>
<evidence type="ECO:0000256" key="1">
    <source>
        <dbReference type="SAM" id="MobiDB-lite"/>
    </source>
</evidence>
<feature type="region of interest" description="Disordered" evidence="1">
    <location>
        <begin position="175"/>
        <end position="228"/>
    </location>
</feature>